<feature type="transmembrane region" description="Helical" evidence="1">
    <location>
        <begin position="75"/>
        <end position="96"/>
    </location>
</feature>
<keyword evidence="1" id="KW-1133">Transmembrane helix</keyword>
<reference evidence="2 3" key="1">
    <citation type="journal article" date="2019" name="Int. J. Syst. Evol. Microbiol.">
        <title>The Global Catalogue of Microorganisms (GCM) 10K type strain sequencing project: providing services to taxonomists for standard genome sequencing and annotation.</title>
        <authorList>
            <consortium name="The Broad Institute Genomics Platform"/>
            <consortium name="The Broad Institute Genome Sequencing Center for Infectious Disease"/>
            <person name="Wu L."/>
            <person name="Ma J."/>
        </authorList>
    </citation>
    <scope>NUCLEOTIDE SEQUENCE [LARGE SCALE GENOMIC DNA]</scope>
    <source>
        <strain evidence="2 3">JCM 15395</strain>
    </source>
</reference>
<gene>
    <name evidence="2" type="ORF">GCM10009001_11070</name>
</gene>
<feature type="transmembrane region" description="Helical" evidence="1">
    <location>
        <begin position="40"/>
        <end position="63"/>
    </location>
</feature>
<dbReference type="RefSeq" id="WP_343811028.1">
    <property type="nucleotide sequence ID" value="NZ_BAAADS010000006.1"/>
</dbReference>
<dbReference type="EMBL" id="BAAADS010000006">
    <property type="protein sequence ID" value="GAA0596697.1"/>
    <property type="molecule type" value="Genomic_DNA"/>
</dbReference>
<sequence length="99" mass="10849">MSESNWKKLSVTSGILTFGILFGAMFILGDATNGFNLSHLGMGLKVIIFGLIIFGFTFLLTLMRSWTGNKLTAMTFVKAILVLIAVSVFLSISHYLRAL</sequence>
<keyword evidence="3" id="KW-1185">Reference proteome</keyword>
<organism evidence="2 3">
    <name type="scientific">Virgibacillus siamensis</name>
    <dbReference type="NCBI Taxonomy" id="480071"/>
    <lineage>
        <taxon>Bacteria</taxon>
        <taxon>Bacillati</taxon>
        <taxon>Bacillota</taxon>
        <taxon>Bacilli</taxon>
        <taxon>Bacillales</taxon>
        <taxon>Bacillaceae</taxon>
        <taxon>Virgibacillus</taxon>
    </lineage>
</organism>
<feature type="transmembrane region" description="Helical" evidence="1">
    <location>
        <begin position="9"/>
        <end position="28"/>
    </location>
</feature>
<evidence type="ECO:0000313" key="2">
    <source>
        <dbReference type="EMBL" id="GAA0596697.1"/>
    </source>
</evidence>
<accession>A0ABN1FS33</accession>
<proteinExistence type="predicted"/>
<protein>
    <submittedName>
        <fullName evidence="2">Uncharacterized protein</fullName>
    </submittedName>
</protein>
<evidence type="ECO:0000256" key="1">
    <source>
        <dbReference type="SAM" id="Phobius"/>
    </source>
</evidence>
<name>A0ABN1FS33_9BACI</name>
<evidence type="ECO:0000313" key="3">
    <source>
        <dbReference type="Proteomes" id="UP001500866"/>
    </source>
</evidence>
<dbReference type="Proteomes" id="UP001500866">
    <property type="component" value="Unassembled WGS sequence"/>
</dbReference>
<keyword evidence="1" id="KW-0472">Membrane</keyword>
<comment type="caution">
    <text evidence="2">The sequence shown here is derived from an EMBL/GenBank/DDBJ whole genome shotgun (WGS) entry which is preliminary data.</text>
</comment>
<keyword evidence="1" id="KW-0812">Transmembrane</keyword>